<dbReference type="PANTHER" id="PTHR43071">
    <property type="entry name" value="2-AMINO-4-HYDROXY-6-HYDROXYMETHYLDIHYDROPTERIDINE PYROPHOSPHOKINASE"/>
    <property type="match status" value="1"/>
</dbReference>
<dbReference type="PROSITE" id="PS00794">
    <property type="entry name" value="HPPK"/>
    <property type="match status" value="1"/>
</dbReference>
<evidence type="ECO:0000256" key="11">
    <source>
        <dbReference type="ARBA" id="ARBA00029766"/>
    </source>
</evidence>
<dbReference type="Gene3D" id="3.30.70.560">
    <property type="entry name" value="7,8-Dihydro-6-hydroxymethylpterin-pyrophosphokinase HPPK"/>
    <property type="match status" value="1"/>
</dbReference>
<evidence type="ECO:0000256" key="6">
    <source>
        <dbReference type="ARBA" id="ARBA00022741"/>
    </source>
</evidence>
<sequence>MILIALGANLPSRFGTPPQTLYAALMAMAERGIWPEVISRVWRSAPVPYVEGRPWYYNAVAAVKTEHKPHDLLRILLEIEAAFGRVRTVRNAPRLLDLDLIAYENEIIMDGPELILPHPRMQERAFVLLPMTDAVDEWTHPQSGEALMSLVKALPQGQEIDALADGWKE</sequence>
<evidence type="ECO:0000256" key="8">
    <source>
        <dbReference type="ARBA" id="ARBA00022840"/>
    </source>
</evidence>
<dbReference type="UniPathway" id="UPA00077">
    <property type="reaction ID" value="UER00155"/>
</dbReference>
<gene>
    <name evidence="14" type="primary">folK</name>
    <name evidence="14" type="ORF">DI626_02180</name>
</gene>
<dbReference type="PANTHER" id="PTHR43071:SF1">
    <property type="entry name" value="2-AMINO-4-HYDROXY-6-HYDROXYMETHYLDIHYDROPTERIDINE PYROPHOSPHOKINASE"/>
    <property type="match status" value="1"/>
</dbReference>
<dbReference type="GO" id="GO:0046654">
    <property type="term" value="P:tetrahydrofolate biosynthetic process"/>
    <property type="evidence" value="ECO:0007669"/>
    <property type="project" value="UniProtKB-UniPathway"/>
</dbReference>
<dbReference type="InterPro" id="IPR035907">
    <property type="entry name" value="Hppk_sf"/>
</dbReference>
<dbReference type="GO" id="GO:0046656">
    <property type="term" value="P:folic acid biosynthetic process"/>
    <property type="evidence" value="ECO:0007669"/>
    <property type="project" value="UniProtKB-KW"/>
</dbReference>
<reference evidence="14 15" key="1">
    <citation type="submission" date="2017-08" db="EMBL/GenBank/DDBJ databases">
        <title>Infants hospitalized years apart are colonized by the same room-sourced microbial strains.</title>
        <authorList>
            <person name="Brooks B."/>
            <person name="Olm M.R."/>
            <person name="Firek B.A."/>
            <person name="Baker R."/>
            <person name="Thomas B.C."/>
            <person name="Morowitz M.J."/>
            <person name="Banfield J.F."/>
        </authorList>
    </citation>
    <scope>NUCLEOTIDE SEQUENCE [LARGE SCALE GENOMIC DNA]</scope>
    <source>
        <strain evidence="14">S2_018_000_R2_104</strain>
    </source>
</reference>
<evidence type="ECO:0000256" key="12">
    <source>
        <dbReference type="ARBA" id="ARBA00033413"/>
    </source>
</evidence>
<comment type="function">
    <text evidence="10">Catalyzes the transfer of pyrophosphate from adenosine triphosphate (ATP) to 6-hydroxymethyl-7,8-dihydropterin, an enzymatic step in folate biosynthesis pathway.</text>
</comment>
<accession>A0A2W5A3Z6</accession>
<keyword evidence="5" id="KW-0808">Transferase</keyword>
<keyword evidence="9" id="KW-0289">Folate biosynthesis</keyword>
<dbReference type="EC" id="2.7.6.3" evidence="3"/>
<evidence type="ECO:0000256" key="2">
    <source>
        <dbReference type="ARBA" id="ARBA00005810"/>
    </source>
</evidence>
<evidence type="ECO:0000256" key="4">
    <source>
        <dbReference type="ARBA" id="ARBA00016218"/>
    </source>
</evidence>
<dbReference type="NCBIfam" id="TIGR01498">
    <property type="entry name" value="folK"/>
    <property type="match status" value="1"/>
</dbReference>
<evidence type="ECO:0000256" key="5">
    <source>
        <dbReference type="ARBA" id="ARBA00022679"/>
    </source>
</evidence>
<dbReference type="GO" id="GO:0003848">
    <property type="term" value="F:2-amino-4-hydroxy-6-hydroxymethyldihydropteridine diphosphokinase activity"/>
    <property type="evidence" value="ECO:0007669"/>
    <property type="project" value="UniProtKB-EC"/>
</dbReference>
<proteinExistence type="inferred from homology"/>
<comment type="caution">
    <text evidence="14">The sequence shown here is derived from an EMBL/GenBank/DDBJ whole genome shotgun (WGS) entry which is preliminary data.</text>
</comment>
<protein>
    <recommendedName>
        <fullName evidence="4">2-amino-4-hydroxy-6-hydroxymethyldihydropteridine pyrophosphokinase</fullName>
        <ecNumber evidence="3">2.7.6.3</ecNumber>
    </recommendedName>
    <alternativeName>
        <fullName evidence="11">6-hydroxymethyl-7,8-dihydropterin pyrophosphokinase</fullName>
    </alternativeName>
    <alternativeName>
        <fullName evidence="12">7,8-dihydro-6-hydroxymethylpterin-pyrophosphokinase</fullName>
    </alternativeName>
</protein>
<dbReference type="GO" id="GO:0005524">
    <property type="term" value="F:ATP binding"/>
    <property type="evidence" value="ECO:0007669"/>
    <property type="project" value="UniProtKB-KW"/>
</dbReference>
<dbReference type="InterPro" id="IPR000550">
    <property type="entry name" value="Hppk"/>
</dbReference>
<organism evidence="14 15">
    <name type="scientific">Micavibrio aeruginosavorus</name>
    <dbReference type="NCBI Taxonomy" id="349221"/>
    <lineage>
        <taxon>Bacteria</taxon>
        <taxon>Pseudomonadati</taxon>
        <taxon>Bdellovibrionota</taxon>
        <taxon>Bdellovibrionia</taxon>
        <taxon>Bdellovibrionales</taxon>
        <taxon>Pseudobdellovibrionaceae</taxon>
        <taxon>Micavibrio</taxon>
    </lineage>
</organism>
<dbReference type="AlphaFoldDB" id="A0A2W5A3Z6"/>
<evidence type="ECO:0000256" key="9">
    <source>
        <dbReference type="ARBA" id="ARBA00022909"/>
    </source>
</evidence>
<dbReference type="SUPFAM" id="SSF55083">
    <property type="entry name" value="6-hydroxymethyl-7,8-dihydropterin pyrophosphokinase, HPPK"/>
    <property type="match status" value="1"/>
</dbReference>
<dbReference type="Proteomes" id="UP000249557">
    <property type="component" value="Unassembled WGS sequence"/>
</dbReference>
<evidence type="ECO:0000256" key="1">
    <source>
        <dbReference type="ARBA" id="ARBA00005051"/>
    </source>
</evidence>
<keyword evidence="8" id="KW-0067">ATP-binding</keyword>
<feature type="domain" description="7,8-dihydro-6-hydroxymethylpterin-pyrophosphokinase" evidence="13">
    <location>
        <begin position="90"/>
        <end position="101"/>
    </location>
</feature>
<keyword evidence="7 14" id="KW-0418">Kinase</keyword>
<keyword evidence="6" id="KW-0547">Nucleotide-binding</keyword>
<name>A0A2W5A3Z6_9BACT</name>
<dbReference type="GO" id="GO:0016301">
    <property type="term" value="F:kinase activity"/>
    <property type="evidence" value="ECO:0007669"/>
    <property type="project" value="UniProtKB-KW"/>
</dbReference>
<evidence type="ECO:0000259" key="13">
    <source>
        <dbReference type="PROSITE" id="PS00794"/>
    </source>
</evidence>
<evidence type="ECO:0000313" key="15">
    <source>
        <dbReference type="Proteomes" id="UP000249557"/>
    </source>
</evidence>
<evidence type="ECO:0000256" key="7">
    <source>
        <dbReference type="ARBA" id="ARBA00022777"/>
    </source>
</evidence>
<evidence type="ECO:0000313" key="14">
    <source>
        <dbReference type="EMBL" id="PZO88256.1"/>
    </source>
</evidence>
<dbReference type="EMBL" id="QFNK01000023">
    <property type="protein sequence ID" value="PZO88256.1"/>
    <property type="molecule type" value="Genomic_DNA"/>
</dbReference>
<evidence type="ECO:0000256" key="10">
    <source>
        <dbReference type="ARBA" id="ARBA00029409"/>
    </source>
</evidence>
<dbReference type="Pfam" id="PF01288">
    <property type="entry name" value="HPPK"/>
    <property type="match status" value="1"/>
</dbReference>
<dbReference type="CDD" id="cd00483">
    <property type="entry name" value="HPPK"/>
    <property type="match status" value="1"/>
</dbReference>
<evidence type="ECO:0000256" key="3">
    <source>
        <dbReference type="ARBA" id="ARBA00013253"/>
    </source>
</evidence>
<comment type="pathway">
    <text evidence="1">Cofactor biosynthesis; tetrahydrofolate biosynthesis; 2-amino-4-hydroxy-6-hydroxymethyl-7,8-dihydropteridine diphosphate from 7,8-dihydroneopterin triphosphate: step 4/4.</text>
</comment>
<comment type="similarity">
    <text evidence="2">Belongs to the HPPK family.</text>
</comment>